<sequence>MPAFTFEKISPPVRRVPTAAAAKKPRGVMRQMIDRIAERRARRTLQDEPPMRRDEKPAE</sequence>
<name>A0A1C3X6B8_9BRAD</name>
<accession>A0A1C3X6B8</accession>
<evidence type="ECO:0000256" key="1">
    <source>
        <dbReference type="SAM" id="MobiDB-lite"/>
    </source>
</evidence>
<dbReference type="RefSeq" id="WP_091961663.1">
    <property type="nucleotide sequence ID" value="NZ_FMAI01000012.1"/>
</dbReference>
<proteinExistence type="predicted"/>
<feature type="region of interest" description="Disordered" evidence="1">
    <location>
        <begin position="39"/>
        <end position="59"/>
    </location>
</feature>
<gene>
    <name evidence="2" type="ORF">GA0061098_1012179</name>
</gene>
<dbReference type="EMBL" id="FMAI01000012">
    <property type="protein sequence ID" value="SCB47771.1"/>
    <property type="molecule type" value="Genomic_DNA"/>
</dbReference>
<evidence type="ECO:0000313" key="2">
    <source>
        <dbReference type="EMBL" id="SCB47771.1"/>
    </source>
</evidence>
<dbReference type="AlphaFoldDB" id="A0A1C3X6B8"/>
<dbReference type="Proteomes" id="UP000199184">
    <property type="component" value="Unassembled WGS sequence"/>
</dbReference>
<organism evidence="2 3">
    <name type="scientific">Bradyrhizobium shewense</name>
    <dbReference type="NCBI Taxonomy" id="1761772"/>
    <lineage>
        <taxon>Bacteria</taxon>
        <taxon>Pseudomonadati</taxon>
        <taxon>Pseudomonadota</taxon>
        <taxon>Alphaproteobacteria</taxon>
        <taxon>Hyphomicrobiales</taxon>
        <taxon>Nitrobacteraceae</taxon>
        <taxon>Bradyrhizobium</taxon>
    </lineage>
</organism>
<evidence type="ECO:0000313" key="3">
    <source>
        <dbReference type="Proteomes" id="UP000199184"/>
    </source>
</evidence>
<keyword evidence="3" id="KW-1185">Reference proteome</keyword>
<protein>
    <submittedName>
        <fullName evidence="2">Uncharacterized protein</fullName>
    </submittedName>
</protein>
<reference evidence="3" key="1">
    <citation type="submission" date="2016-08" db="EMBL/GenBank/DDBJ databases">
        <authorList>
            <person name="Varghese N."/>
            <person name="Submissions Spin"/>
        </authorList>
    </citation>
    <scope>NUCLEOTIDE SEQUENCE [LARGE SCALE GENOMIC DNA]</scope>
    <source>
        <strain evidence="3">ERR11</strain>
    </source>
</reference>